<keyword evidence="1" id="KW-0732">Signal</keyword>
<reference evidence="3" key="1">
    <citation type="submission" date="2011-07" db="EMBL/GenBank/DDBJ databases">
        <authorList>
            <consortium name="Caenorhabditis brenneri Sequencing and Analysis Consortium"/>
            <person name="Wilson R.K."/>
        </authorList>
    </citation>
    <scope>NUCLEOTIDE SEQUENCE [LARGE SCALE GENOMIC DNA]</scope>
    <source>
        <strain evidence="3">PB2801</strain>
    </source>
</reference>
<dbReference type="EMBL" id="GL379802">
    <property type="protein sequence ID" value="EGT37383.1"/>
    <property type="molecule type" value="Genomic_DNA"/>
</dbReference>
<protein>
    <submittedName>
        <fullName evidence="2">Uncharacterized protein</fullName>
    </submittedName>
</protein>
<keyword evidence="3" id="KW-1185">Reference proteome</keyword>
<accession>G0MMW2</accession>
<feature type="chain" id="PRO_5003404358" evidence="1">
    <location>
        <begin position="18"/>
        <end position="167"/>
    </location>
</feature>
<dbReference type="OrthoDB" id="10540825at2759"/>
<name>G0MMW2_CAEBE</name>
<organism evidence="3">
    <name type="scientific">Caenorhabditis brenneri</name>
    <name type="common">Nematode worm</name>
    <dbReference type="NCBI Taxonomy" id="135651"/>
    <lineage>
        <taxon>Eukaryota</taxon>
        <taxon>Metazoa</taxon>
        <taxon>Ecdysozoa</taxon>
        <taxon>Nematoda</taxon>
        <taxon>Chromadorea</taxon>
        <taxon>Rhabditida</taxon>
        <taxon>Rhabditina</taxon>
        <taxon>Rhabditomorpha</taxon>
        <taxon>Rhabditoidea</taxon>
        <taxon>Rhabditidae</taxon>
        <taxon>Peloderinae</taxon>
        <taxon>Caenorhabditis</taxon>
    </lineage>
</organism>
<proteinExistence type="predicted"/>
<feature type="signal peptide" evidence="1">
    <location>
        <begin position="1"/>
        <end position="17"/>
    </location>
</feature>
<evidence type="ECO:0000256" key="1">
    <source>
        <dbReference type="SAM" id="SignalP"/>
    </source>
</evidence>
<dbReference type="HOGENOM" id="CLU_1595978_0_0_1"/>
<gene>
    <name evidence="2" type="ORF">CAEBREN_25022</name>
</gene>
<evidence type="ECO:0000313" key="3">
    <source>
        <dbReference type="Proteomes" id="UP000008068"/>
    </source>
</evidence>
<sequence length="167" mass="18715">MNFSILIVLLLAATLSAKLTKEQQRCEDMANLPREYNTKKSKSNRLEYDEQLEAAAKKEKHSCAVSRAEEIKKDEMYSTFTFSEFINHPLATKVACITVYCDNYKSEQKIYIVEKGPSEAIDSCPSGRTVDVKTGLCVASVANLRASNNSRASNVIGIFLILIIYFI</sequence>
<dbReference type="AlphaFoldDB" id="G0MMW2"/>
<evidence type="ECO:0000313" key="2">
    <source>
        <dbReference type="EMBL" id="EGT37383.1"/>
    </source>
</evidence>
<dbReference type="InParanoid" id="G0MMW2"/>
<dbReference type="Proteomes" id="UP000008068">
    <property type="component" value="Unassembled WGS sequence"/>
</dbReference>